<dbReference type="Proteomes" id="UP000266188">
    <property type="component" value="Unassembled WGS sequence"/>
</dbReference>
<dbReference type="AlphaFoldDB" id="A0A3A2ZT73"/>
<gene>
    <name evidence="1" type="ORF">PHISCL_01322</name>
</gene>
<dbReference type="OrthoDB" id="20052at2759"/>
<accession>A0A3A2ZT73</accession>
<dbReference type="InterPro" id="IPR002110">
    <property type="entry name" value="Ankyrin_rpt"/>
</dbReference>
<sequence>MVSVVRLLVARGADVNYVNYQLDTPLTLGVRGNDRQVIDILLDKGKADMDVAGMTLTPIQVAYSLRNYHLAHYLERQWHERSK</sequence>
<dbReference type="Pfam" id="PF13637">
    <property type="entry name" value="Ank_4"/>
    <property type="match status" value="1"/>
</dbReference>
<reference evidence="2" key="1">
    <citation type="submission" date="2017-02" db="EMBL/GenBank/DDBJ databases">
        <authorList>
            <person name="Tafer H."/>
            <person name="Lopandic K."/>
        </authorList>
    </citation>
    <scope>NUCLEOTIDE SEQUENCE [LARGE SCALE GENOMIC DNA]</scope>
    <source>
        <strain evidence="2">CBS 366.77</strain>
    </source>
</reference>
<protein>
    <submittedName>
        <fullName evidence="1">Uncharacterized protein</fullName>
    </submittedName>
</protein>
<organism evidence="1 2">
    <name type="scientific">Aspergillus sclerotialis</name>
    <dbReference type="NCBI Taxonomy" id="2070753"/>
    <lineage>
        <taxon>Eukaryota</taxon>
        <taxon>Fungi</taxon>
        <taxon>Dikarya</taxon>
        <taxon>Ascomycota</taxon>
        <taxon>Pezizomycotina</taxon>
        <taxon>Eurotiomycetes</taxon>
        <taxon>Eurotiomycetidae</taxon>
        <taxon>Eurotiales</taxon>
        <taxon>Aspergillaceae</taxon>
        <taxon>Aspergillus</taxon>
        <taxon>Aspergillus subgen. Polypaecilum</taxon>
    </lineage>
</organism>
<name>A0A3A2ZT73_9EURO</name>
<dbReference type="Gene3D" id="1.25.40.20">
    <property type="entry name" value="Ankyrin repeat-containing domain"/>
    <property type="match status" value="1"/>
</dbReference>
<dbReference type="SUPFAM" id="SSF48403">
    <property type="entry name" value="Ankyrin repeat"/>
    <property type="match status" value="1"/>
</dbReference>
<keyword evidence="2" id="KW-1185">Reference proteome</keyword>
<evidence type="ECO:0000313" key="1">
    <source>
        <dbReference type="EMBL" id="RJE26349.1"/>
    </source>
</evidence>
<proteinExistence type="predicted"/>
<comment type="caution">
    <text evidence="1">The sequence shown here is derived from an EMBL/GenBank/DDBJ whole genome shotgun (WGS) entry which is preliminary data.</text>
</comment>
<dbReference type="InterPro" id="IPR036770">
    <property type="entry name" value="Ankyrin_rpt-contain_sf"/>
</dbReference>
<evidence type="ECO:0000313" key="2">
    <source>
        <dbReference type="Proteomes" id="UP000266188"/>
    </source>
</evidence>
<dbReference type="EMBL" id="MVGC01000024">
    <property type="protein sequence ID" value="RJE26349.1"/>
    <property type="molecule type" value="Genomic_DNA"/>
</dbReference>